<dbReference type="NCBIfam" id="TIGR00552">
    <property type="entry name" value="nadE"/>
    <property type="match status" value="1"/>
</dbReference>
<keyword evidence="5 7" id="KW-0067">ATP-binding</keyword>
<comment type="pathway">
    <text evidence="1 7 8">Cofactor biosynthesis; NAD(+) biosynthesis; NAD(+) from deamido-NAD(+) (L-Gln route): step 1/1.</text>
</comment>
<dbReference type="FunFam" id="3.40.50.620:FF:000106">
    <property type="entry name" value="Glutamine-dependent NAD(+) synthetase"/>
    <property type="match status" value="1"/>
</dbReference>
<organism evidence="10 11">
    <name type="scientific">Bradymonas sediminis</name>
    <dbReference type="NCBI Taxonomy" id="1548548"/>
    <lineage>
        <taxon>Bacteria</taxon>
        <taxon>Deltaproteobacteria</taxon>
        <taxon>Bradymonadales</taxon>
        <taxon>Bradymonadaceae</taxon>
        <taxon>Bradymonas</taxon>
    </lineage>
</organism>
<gene>
    <name evidence="7" type="primary">nadE</name>
    <name evidence="10" type="ORF">DN745_18895</name>
</gene>
<dbReference type="Pfam" id="PF00795">
    <property type="entry name" value="CN_hydrolase"/>
    <property type="match status" value="1"/>
</dbReference>
<dbReference type="RefSeq" id="WP_111337408.1">
    <property type="nucleotide sequence ID" value="NZ_CP030032.1"/>
</dbReference>
<dbReference type="Pfam" id="PF02540">
    <property type="entry name" value="NAD_synthase"/>
    <property type="match status" value="1"/>
</dbReference>
<dbReference type="GO" id="GO:0004359">
    <property type="term" value="F:glutaminase activity"/>
    <property type="evidence" value="ECO:0007669"/>
    <property type="project" value="InterPro"/>
</dbReference>
<dbReference type="PIRSF" id="PIRSF006630">
    <property type="entry name" value="NADS_GAT"/>
    <property type="match status" value="1"/>
</dbReference>
<dbReference type="Gene3D" id="3.60.110.10">
    <property type="entry name" value="Carbon-nitrogen hydrolase"/>
    <property type="match status" value="1"/>
</dbReference>
<dbReference type="KEGG" id="bsed:DN745_18895"/>
<dbReference type="SUPFAM" id="SSF56317">
    <property type="entry name" value="Carbon-nitrogen hydrolase"/>
    <property type="match status" value="1"/>
</dbReference>
<feature type="binding site" evidence="7">
    <location>
        <begin position="310"/>
        <end position="317"/>
    </location>
    <ligand>
        <name>ATP</name>
        <dbReference type="ChEBI" id="CHEBI:30616"/>
    </ligand>
</feature>
<dbReference type="HAMAP" id="MF_02090">
    <property type="entry name" value="NadE_glutamine_dep"/>
    <property type="match status" value="1"/>
</dbReference>
<dbReference type="PROSITE" id="PS50263">
    <property type="entry name" value="CN_HYDROLASE"/>
    <property type="match status" value="1"/>
</dbReference>
<dbReference type="OrthoDB" id="9799210at2"/>
<accession>A0A2Z4FQM5</accession>
<dbReference type="GO" id="GO:0003952">
    <property type="term" value="F:NAD+ synthase (glutamine-hydrolyzing) activity"/>
    <property type="evidence" value="ECO:0007669"/>
    <property type="project" value="UniProtKB-UniRule"/>
</dbReference>
<keyword evidence="3 7" id="KW-0436">Ligase</keyword>
<feature type="binding site" evidence="7">
    <location>
        <position position="534"/>
    </location>
    <ligand>
        <name>deamido-NAD(+)</name>
        <dbReference type="ChEBI" id="CHEBI:58437"/>
        <note>ligand shared between two neighboring subunits</note>
    </ligand>
</feature>
<feature type="binding site" evidence="7">
    <location>
        <position position="126"/>
    </location>
    <ligand>
        <name>L-glutamine</name>
        <dbReference type="ChEBI" id="CHEBI:58359"/>
    </ligand>
</feature>
<dbReference type="InterPro" id="IPR036526">
    <property type="entry name" value="C-N_Hydrolase_sf"/>
</dbReference>
<dbReference type="CDD" id="cd00553">
    <property type="entry name" value="NAD_synthase"/>
    <property type="match status" value="1"/>
</dbReference>
<dbReference type="InterPro" id="IPR014729">
    <property type="entry name" value="Rossmann-like_a/b/a_fold"/>
</dbReference>
<dbReference type="GO" id="GO:0009435">
    <property type="term" value="P:NAD+ biosynthetic process"/>
    <property type="evidence" value="ECO:0007669"/>
    <property type="project" value="UniProtKB-UniRule"/>
</dbReference>
<evidence type="ECO:0000256" key="1">
    <source>
        <dbReference type="ARBA" id="ARBA00005188"/>
    </source>
</evidence>
<evidence type="ECO:0000256" key="9">
    <source>
        <dbReference type="RuleBase" id="RU003811"/>
    </source>
</evidence>
<dbReference type="CDD" id="cd07570">
    <property type="entry name" value="GAT_Gln-NAD-synth"/>
    <property type="match status" value="1"/>
</dbReference>
<proteinExistence type="inferred from homology"/>
<feature type="binding site" evidence="7">
    <location>
        <position position="199"/>
    </location>
    <ligand>
        <name>L-glutamine</name>
        <dbReference type="ChEBI" id="CHEBI:58359"/>
    </ligand>
</feature>
<keyword evidence="4 7" id="KW-0547">Nucleotide-binding</keyword>
<evidence type="ECO:0000256" key="2">
    <source>
        <dbReference type="ARBA" id="ARBA00007145"/>
    </source>
</evidence>
<comment type="caution">
    <text evidence="7">Lacks conserved residue(s) required for the propagation of feature annotation.</text>
</comment>
<evidence type="ECO:0000313" key="10">
    <source>
        <dbReference type="EMBL" id="AWV91279.1"/>
    </source>
</evidence>
<feature type="active site" description="For glutaminase activity" evidence="7">
    <location>
        <position position="120"/>
    </location>
</feature>
<dbReference type="PANTHER" id="PTHR23090:SF9">
    <property type="entry name" value="GLUTAMINE-DEPENDENT NAD(+) SYNTHETASE"/>
    <property type="match status" value="1"/>
</dbReference>
<feature type="binding site" evidence="7">
    <location>
        <position position="422"/>
    </location>
    <ligand>
        <name>deamido-NAD(+)</name>
        <dbReference type="ChEBI" id="CHEBI:58437"/>
        <note>ligand shared between two neighboring subunits</note>
    </ligand>
</feature>
<dbReference type="InterPro" id="IPR003694">
    <property type="entry name" value="NAD_synthase"/>
</dbReference>
<dbReference type="InterPro" id="IPR003010">
    <property type="entry name" value="C-N_Hydrolase"/>
</dbReference>
<evidence type="ECO:0000256" key="8">
    <source>
        <dbReference type="PIRNR" id="PIRNR006630"/>
    </source>
</evidence>
<comment type="similarity">
    <text evidence="9">Belongs to the NAD synthetase family.</text>
</comment>
<dbReference type="GO" id="GO:0008795">
    <property type="term" value="F:NAD+ synthase activity"/>
    <property type="evidence" value="ECO:0007669"/>
    <property type="project" value="UniProtKB-UniRule"/>
</dbReference>
<evidence type="ECO:0000256" key="4">
    <source>
        <dbReference type="ARBA" id="ARBA00022741"/>
    </source>
</evidence>
<name>A0A2Z4FQM5_9DELT</name>
<comment type="similarity">
    <text evidence="2 7 8">In the C-terminal section; belongs to the NAD synthetase family.</text>
</comment>
<comment type="function">
    <text evidence="7">Catalyzes the ATP-dependent amidation of deamido-NAD to form NAD. Uses L-glutamine as a nitrogen source.</text>
</comment>
<reference evidence="10 11" key="1">
    <citation type="submission" date="2018-06" db="EMBL/GenBank/DDBJ databases">
        <title>Lujinxingia sediminis gen. nov. sp. nov., a new facultative anaerobic member of the class Deltaproteobacteria, and proposal of Lujinxingaceae fam. nov.</title>
        <authorList>
            <person name="Guo L.-Y."/>
            <person name="Li C.-M."/>
            <person name="Wang S."/>
            <person name="Du Z.-J."/>
        </authorList>
    </citation>
    <scope>NUCLEOTIDE SEQUENCE [LARGE SCALE GENOMIC DNA]</scope>
    <source>
        <strain evidence="10 11">FA350</strain>
    </source>
</reference>
<dbReference type="EC" id="6.3.5.1" evidence="7 8"/>
<dbReference type="PANTHER" id="PTHR23090">
    <property type="entry name" value="NH 3 /GLUTAMINE-DEPENDENT NAD + SYNTHETASE"/>
    <property type="match status" value="1"/>
</dbReference>
<comment type="catalytic activity">
    <reaction evidence="7 8">
        <text>deamido-NAD(+) + L-glutamine + ATP + H2O = L-glutamate + AMP + diphosphate + NAD(+) + H(+)</text>
        <dbReference type="Rhea" id="RHEA:24384"/>
        <dbReference type="ChEBI" id="CHEBI:15377"/>
        <dbReference type="ChEBI" id="CHEBI:15378"/>
        <dbReference type="ChEBI" id="CHEBI:29985"/>
        <dbReference type="ChEBI" id="CHEBI:30616"/>
        <dbReference type="ChEBI" id="CHEBI:33019"/>
        <dbReference type="ChEBI" id="CHEBI:57540"/>
        <dbReference type="ChEBI" id="CHEBI:58359"/>
        <dbReference type="ChEBI" id="CHEBI:58437"/>
        <dbReference type="ChEBI" id="CHEBI:456215"/>
        <dbReference type="EC" id="6.3.5.1"/>
    </reaction>
</comment>
<sequence length="566" mass="60811">MNPTKKTLRIALAQHNYKLGDLVGNFGKIKESVAKARAQGAELVVFSECALSSYLPGDMIERPEFLARQLALLERVAALSDADLGIVLGFVAPNPAACGKRLQNAAALCHGGAVVGTVAKQLLPTYDIFDEARYFEPADTAQILDFKGVKLGLSICEDAWNLPGYSAQPGYAHDPIEALAEAGAEVLINIAASPFELGKPARRRGLLAEHAQRHALPLVFVNQVGGQDEIVFDGRSAAFDARGNTTSELADFKEDFATIDIPIEPADAPNMSAASPRPDAPQDQAEARKAIVMGLRDYMHKSGFRGAVLGLSGGIDSALCAALAAEALGPENILGVAMPTRYTREMSNTDAQALAKSLGIQFMSIPIEATFGAFLEQLAPAFEGYQEDVTEENMQARIRGTTLMALSNKFGKLVLVPGNKSEAAMGYSTLYGDMVGAISPIGDCFKTLVYAMSRGINADAGRELIPVRTIERAPSAELRPDQADQDSLPPYDILDAILARYLHAGESAHDLIAAGFDADMVHDVLKKLFRAEYKRFQAAPVIKITPRAFGRGRRYPLAASYEELLK</sequence>
<feature type="active site" description="Proton acceptor; for glutaminase activity" evidence="7">
    <location>
        <position position="48"/>
    </location>
</feature>
<feature type="active site" description="Nucleophile; for glutaminase activity" evidence="7">
    <location>
        <position position="156"/>
    </location>
</feature>
<dbReference type="AlphaFoldDB" id="A0A2Z4FQM5"/>
<evidence type="ECO:0000256" key="6">
    <source>
        <dbReference type="ARBA" id="ARBA00023027"/>
    </source>
</evidence>
<dbReference type="InterPro" id="IPR022310">
    <property type="entry name" value="NAD/GMP_synthase"/>
</dbReference>
<dbReference type="Gene3D" id="3.40.50.620">
    <property type="entry name" value="HUPs"/>
    <property type="match status" value="1"/>
</dbReference>
<feature type="binding site" evidence="7">
    <location>
        <position position="193"/>
    </location>
    <ligand>
        <name>L-glutamine</name>
        <dbReference type="ChEBI" id="CHEBI:58359"/>
    </ligand>
</feature>
<dbReference type="SUPFAM" id="SSF52402">
    <property type="entry name" value="Adenine nucleotide alpha hydrolases-like"/>
    <property type="match status" value="1"/>
</dbReference>
<dbReference type="Proteomes" id="UP000249799">
    <property type="component" value="Chromosome"/>
</dbReference>
<dbReference type="NCBIfam" id="NF010588">
    <property type="entry name" value="PRK13981.1"/>
    <property type="match status" value="1"/>
</dbReference>
<evidence type="ECO:0000256" key="5">
    <source>
        <dbReference type="ARBA" id="ARBA00022840"/>
    </source>
</evidence>
<keyword evidence="11" id="KW-1185">Reference proteome</keyword>
<dbReference type="GO" id="GO:0005524">
    <property type="term" value="F:ATP binding"/>
    <property type="evidence" value="ECO:0007669"/>
    <property type="project" value="UniProtKB-UniRule"/>
</dbReference>
<protein>
    <recommendedName>
        <fullName evidence="7 8">Glutamine-dependent NAD(+) synthetase</fullName>
        <ecNumber evidence="7 8">6.3.5.1</ecNumber>
    </recommendedName>
    <alternativeName>
        <fullName evidence="7 8">NAD(+) synthase [glutamine-hydrolyzing]</fullName>
    </alternativeName>
</protein>
<evidence type="ECO:0000256" key="3">
    <source>
        <dbReference type="ARBA" id="ARBA00022598"/>
    </source>
</evidence>
<evidence type="ECO:0000256" key="7">
    <source>
        <dbReference type="HAMAP-Rule" id="MF_02090"/>
    </source>
</evidence>
<evidence type="ECO:0000313" key="11">
    <source>
        <dbReference type="Proteomes" id="UP000249799"/>
    </source>
</evidence>
<dbReference type="InterPro" id="IPR014445">
    <property type="entry name" value="Gln-dep_NAD_synthase"/>
</dbReference>
<dbReference type="GO" id="GO:0005737">
    <property type="term" value="C:cytoplasm"/>
    <property type="evidence" value="ECO:0007669"/>
    <property type="project" value="InterPro"/>
</dbReference>
<keyword evidence="6 7" id="KW-0520">NAD</keyword>
<dbReference type="UniPathway" id="UPA00253">
    <property type="reaction ID" value="UER00334"/>
</dbReference>
<feature type="binding site" evidence="7">
    <location>
        <position position="393"/>
    </location>
    <ligand>
        <name>deamido-NAD(+)</name>
        <dbReference type="ChEBI" id="CHEBI:58437"/>
        <note>ligand shared between two neighboring subunits</note>
    </ligand>
</feature>
<dbReference type="EMBL" id="CP030032">
    <property type="protein sequence ID" value="AWV91279.1"/>
    <property type="molecule type" value="Genomic_DNA"/>
</dbReference>